<keyword evidence="2" id="KW-1185">Reference proteome</keyword>
<protein>
    <submittedName>
        <fullName evidence="1">Uncharacterized protein</fullName>
    </submittedName>
</protein>
<reference evidence="1 2" key="1">
    <citation type="journal article" date="2020" name="FEMS Microbiol. Ecol.">
        <title>Temporal dynamics of bacterial communities during seed development and maturation.</title>
        <authorList>
            <person name="Chesneau G."/>
            <person name="Torres-Cortes G."/>
            <person name="Briand M."/>
            <person name="Darrasse A."/>
            <person name="Preveaux A."/>
            <person name="Marais C."/>
            <person name="Jacques M.A."/>
            <person name="Shade A."/>
            <person name="Barret M."/>
        </authorList>
    </citation>
    <scope>NUCLEOTIDE SEQUENCE [LARGE SCALE GENOMIC DNA]</scope>
    <source>
        <strain evidence="1 2">CFBP13709</strain>
    </source>
</reference>
<evidence type="ECO:0000313" key="1">
    <source>
        <dbReference type="EMBL" id="MBD8128935.1"/>
    </source>
</evidence>
<dbReference type="EMBL" id="JACYNR010000026">
    <property type="protein sequence ID" value="MBD8128935.1"/>
    <property type="molecule type" value="Genomic_DNA"/>
</dbReference>
<organism evidence="1 2">
    <name type="scientific">Enterobacter agglomerans</name>
    <name type="common">Erwinia herbicola</name>
    <name type="synonym">Pantoea agglomerans</name>
    <dbReference type="NCBI Taxonomy" id="549"/>
    <lineage>
        <taxon>Bacteria</taxon>
        <taxon>Pseudomonadati</taxon>
        <taxon>Pseudomonadota</taxon>
        <taxon>Gammaproteobacteria</taxon>
        <taxon>Enterobacterales</taxon>
        <taxon>Erwiniaceae</taxon>
        <taxon>Pantoea</taxon>
        <taxon>Pantoea agglomerans group</taxon>
    </lineage>
</organism>
<evidence type="ECO:0000313" key="2">
    <source>
        <dbReference type="Proteomes" id="UP000610459"/>
    </source>
</evidence>
<accession>A0ACC5PX18</accession>
<sequence>MKIARNMNLIAEVETENGQCWVHSTPISKEVYRQHFFILSKVFASIFSEGLGVVAGPRVAYLLLEKIAGDMNIWEGESGVRNTLVNEIIRLSNFVYPVKGKGWDNQPLEVAIDKGIVDLDEVIGELVFFTCVSAINKPDQAKTLMVSVAGLWNSQITSLNVTDWTASLPTLKPGGNTGGTESTSSANSLDTLPA</sequence>
<gene>
    <name evidence="1" type="ORF">IFT41_22820</name>
</gene>
<name>A0ACC5PX18_ENTAG</name>
<dbReference type="Proteomes" id="UP000610459">
    <property type="component" value="Unassembled WGS sequence"/>
</dbReference>
<comment type="caution">
    <text evidence="1">The sequence shown here is derived from an EMBL/GenBank/DDBJ whole genome shotgun (WGS) entry which is preliminary data.</text>
</comment>
<proteinExistence type="predicted"/>